<dbReference type="Pfam" id="PF01546">
    <property type="entry name" value="Peptidase_M20"/>
    <property type="match status" value="1"/>
</dbReference>
<dbReference type="InterPro" id="IPR002933">
    <property type="entry name" value="Peptidase_M20"/>
</dbReference>
<evidence type="ECO:0000256" key="1">
    <source>
        <dbReference type="ARBA" id="ARBA00022723"/>
    </source>
</evidence>
<dbReference type="Gene3D" id="3.30.70.360">
    <property type="match status" value="1"/>
</dbReference>
<accession>A0A2T5G7H4</accession>
<dbReference type="GO" id="GO:0016787">
    <property type="term" value="F:hydrolase activity"/>
    <property type="evidence" value="ECO:0007669"/>
    <property type="project" value="UniProtKB-KW"/>
</dbReference>
<evidence type="ECO:0000313" key="5">
    <source>
        <dbReference type="Proteomes" id="UP000244016"/>
    </source>
</evidence>
<keyword evidence="2" id="KW-0378">Hydrolase</keyword>
<sequence length="363" mass="38874">MLASFLLTLQEAACRDPARGAVYPLQAALVAAQLSPEVLELGEFPALLLPLHPRPRGLLSVHYDVVPCDLGGVPATPSADETRVLGRGSSDVLGAAAALVLALRDARDRWKSPPPLWVAFVGDEEYGGTGSRLLAERLPSTVRWSLVLEPTEETFAFASAGSLEVHIDVEGRASHGSTPEAGVNAVREAVRLLQRLEDAVAALARRDDPARNPVLTPLMLAGGSDELAVPETARLVVDVRIPPGFSPTEIRNAVETALAAHSGPAKVQATFLDDCAGAWEVDPEAEVGPLLRRLYSEATGREPSLGFMPSWTDAHAYHAHGLYTVVWGPGRLDVAHTAREFVDRAALERAYRFLLAVLSHPWG</sequence>
<dbReference type="SUPFAM" id="SSF53187">
    <property type="entry name" value="Zn-dependent exopeptidases"/>
    <property type="match status" value="1"/>
</dbReference>
<dbReference type="GO" id="GO:0046872">
    <property type="term" value="F:metal ion binding"/>
    <property type="evidence" value="ECO:0007669"/>
    <property type="project" value="UniProtKB-KW"/>
</dbReference>
<name>A0A2T5G7H4_9BACL</name>
<dbReference type="Pfam" id="PF07687">
    <property type="entry name" value="M20_dimer"/>
    <property type="match status" value="1"/>
</dbReference>
<dbReference type="EMBL" id="PEBW01000003">
    <property type="protein sequence ID" value="PTQ52137.1"/>
    <property type="molecule type" value="Genomic_DNA"/>
</dbReference>
<evidence type="ECO:0000256" key="2">
    <source>
        <dbReference type="ARBA" id="ARBA00022801"/>
    </source>
</evidence>
<dbReference type="InterPro" id="IPR011650">
    <property type="entry name" value="Peptidase_M20_dimer"/>
</dbReference>
<evidence type="ECO:0000313" key="4">
    <source>
        <dbReference type="EMBL" id="PTQ52137.1"/>
    </source>
</evidence>
<gene>
    <name evidence="4" type="ORF">BLITH_1104</name>
</gene>
<dbReference type="Proteomes" id="UP000244016">
    <property type="component" value="Unassembled WGS sequence"/>
</dbReference>
<comment type="caution">
    <text evidence="4">The sequence shown here is derived from an EMBL/GenBank/DDBJ whole genome shotgun (WGS) entry which is preliminary data.</text>
</comment>
<reference evidence="4 5" key="1">
    <citation type="submission" date="2017-08" db="EMBL/GenBank/DDBJ databases">
        <title>Burning lignite coal seam in the remote Altai Mountains harbors a hydrogen-driven thermophilic microbial community.</title>
        <authorList>
            <person name="Kadnikov V.V."/>
            <person name="Mardanov A.V."/>
            <person name="Ivasenko D."/>
            <person name="Beletsky A.V."/>
            <person name="Karnachuk O.V."/>
            <person name="Ravin N.V."/>
        </authorList>
    </citation>
    <scope>NUCLEOTIDE SEQUENCE [LARGE SCALE GENOMIC DNA]</scope>
    <source>
        <strain evidence="4">AL31</strain>
    </source>
</reference>
<dbReference type="InterPro" id="IPR036264">
    <property type="entry name" value="Bact_exopeptidase_dim_dom"/>
</dbReference>
<dbReference type="Gene3D" id="3.40.630.10">
    <property type="entry name" value="Zn peptidases"/>
    <property type="match status" value="1"/>
</dbReference>
<feature type="domain" description="Peptidase M20 dimerisation" evidence="3">
    <location>
        <begin position="159"/>
        <end position="263"/>
    </location>
</feature>
<organism evidence="4 5">
    <name type="scientific">Brockia lithotrophica</name>
    <dbReference type="NCBI Taxonomy" id="933949"/>
    <lineage>
        <taxon>Bacteria</taxon>
        <taxon>Bacillati</taxon>
        <taxon>Bacillota</taxon>
        <taxon>Bacilli</taxon>
        <taxon>Bacillales</taxon>
        <taxon>Bacillales Family X. Incertae Sedis</taxon>
        <taxon>Brockia</taxon>
    </lineage>
</organism>
<keyword evidence="1" id="KW-0479">Metal-binding</keyword>
<proteinExistence type="predicted"/>
<protein>
    <submittedName>
        <fullName evidence="4">Acetylornithine deacetylase</fullName>
    </submittedName>
</protein>
<evidence type="ECO:0000259" key="3">
    <source>
        <dbReference type="Pfam" id="PF07687"/>
    </source>
</evidence>
<dbReference type="SUPFAM" id="SSF55031">
    <property type="entry name" value="Bacterial exopeptidase dimerisation domain"/>
    <property type="match status" value="1"/>
</dbReference>
<dbReference type="InterPro" id="IPR050072">
    <property type="entry name" value="Peptidase_M20A"/>
</dbReference>
<dbReference type="PANTHER" id="PTHR43808">
    <property type="entry name" value="ACETYLORNITHINE DEACETYLASE"/>
    <property type="match status" value="1"/>
</dbReference>
<dbReference type="AlphaFoldDB" id="A0A2T5G7H4"/>